<dbReference type="CDD" id="cd18186">
    <property type="entry name" value="BTB_POZ_ZBTB_KLHL-like"/>
    <property type="match status" value="1"/>
</dbReference>
<sequence>MSTSETSSEGAGSALEVSGVNKELVASGASKLGFVKSRDLWFNDGSVVLVADKTAFRVHASILSSNASVFQDMFSLPPSNLPDSELYEGCPFVVVHDSPTDLRHFLKTIYDLSYFRSNSKVKFEVLAAIARLSTKYDSPYLRQRAIDTLATTFPSSLSGWDNRHTSRLIPPFQGALGQCLSLAVECDFRVILPSLYFLASRFSLPDVASAFRSTQLGEQQKWDLYTDCLHGLERLRQAETTQILAFLDYSFVRPGCQNNANCSDKLNRTRSEAIKKAVDSKPYAQWCSVHASEVGAQIGLCEPCKKTVTESITVARSAIWDQLPQYFGLPDWDTLEAEARVFEDTSEAK</sequence>
<dbReference type="EMBL" id="KL197776">
    <property type="protein sequence ID" value="KDQ49710.1"/>
    <property type="molecule type" value="Genomic_DNA"/>
</dbReference>
<dbReference type="SUPFAM" id="SSF54695">
    <property type="entry name" value="POZ domain"/>
    <property type="match status" value="1"/>
</dbReference>
<dbReference type="InterPro" id="IPR011333">
    <property type="entry name" value="SKP1/BTB/POZ_sf"/>
</dbReference>
<evidence type="ECO:0000313" key="2">
    <source>
        <dbReference type="EMBL" id="KDQ49710.1"/>
    </source>
</evidence>
<dbReference type="STRING" id="933084.A0A067P7A4"/>
<feature type="domain" description="BTB" evidence="1">
    <location>
        <begin position="45"/>
        <end position="111"/>
    </location>
</feature>
<proteinExistence type="predicted"/>
<dbReference type="OrthoDB" id="3893071at2759"/>
<evidence type="ECO:0000313" key="3">
    <source>
        <dbReference type="Proteomes" id="UP000027265"/>
    </source>
</evidence>
<dbReference type="InterPro" id="IPR000210">
    <property type="entry name" value="BTB/POZ_dom"/>
</dbReference>
<keyword evidence="3" id="KW-1185">Reference proteome</keyword>
<gene>
    <name evidence="2" type="ORF">JAAARDRAFT_165405</name>
</gene>
<evidence type="ECO:0000259" key="1">
    <source>
        <dbReference type="PROSITE" id="PS50097"/>
    </source>
</evidence>
<reference evidence="3" key="1">
    <citation type="journal article" date="2014" name="Proc. Natl. Acad. Sci. U.S.A.">
        <title>Extensive sampling of basidiomycete genomes demonstrates inadequacy of the white-rot/brown-rot paradigm for wood decay fungi.</title>
        <authorList>
            <person name="Riley R."/>
            <person name="Salamov A.A."/>
            <person name="Brown D.W."/>
            <person name="Nagy L.G."/>
            <person name="Floudas D."/>
            <person name="Held B.W."/>
            <person name="Levasseur A."/>
            <person name="Lombard V."/>
            <person name="Morin E."/>
            <person name="Otillar R."/>
            <person name="Lindquist E.A."/>
            <person name="Sun H."/>
            <person name="LaButti K.M."/>
            <person name="Schmutz J."/>
            <person name="Jabbour D."/>
            <person name="Luo H."/>
            <person name="Baker S.E."/>
            <person name="Pisabarro A.G."/>
            <person name="Walton J.D."/>
            <person name="Blanchette R.A."/>
            <person name="Henrissat B."/>
            <person name="Martin F."/>
            <person name="Cullen D."/>
            <person name="Hibbett D.S."/>
            <person name="Grigoriev I.V."/>
        </authorList>
    </citation>
    <scope>NUCLEOTIDE SEQUENCE [LARGE SCALE GENOMIC DNA]</scope>
    <source>
        <strain evidence="3">MUCL 33604</strain>
    </source>
</reference>
<dbReference type="Gene3D" id="3.30.710.10">
    <property type="entry name" value="Potassium Channel Kv1.1, Chain A"/>
    <property type="match status" value="1"/>
</dbReference>
<protein>
    <recommendedName>
        <fullName evidence="1">BTB domain-containing protein</fullName>
    </recommendedName>
</protein>
<name>A0A067P7A4_9AGAM</name>
<organism evidence="2 3">
    <name type="scientific">Jaapia argillacea MUCL 33604</name>
    <dbReference type="NCBI Taxonomy" id="933084"/>
    <lineage>
        <taxon>Eukaryota</taxon>
        <taxon>Fungi</taxon>
        <taxon>Dikarya</taxon>
        <taxon>Basidiomycota</taxon>
        <taxon>Agaricomycotina</taxon>
        <taxon>Agaricomycetes</taxon>
        <taxon>Agaricomycetidae</taxon>
        <taxon>Jaapiales</taxon>
        <taxon>Jaapiaceae</taxon>
        <taxon>Jaapia</taxon>
    </lineage>
</organism>
<dbReference type="PROSITE" id="PS50097">
    <property type="entry name" value="BTB"/>
    <property type="match status" value="1"/>
</dbReference>
<dbReference type="Proteomes" id="UP000027265">
    <property type="component" value="Unassembled WGS sequence"/>
</dbReference>
<dbReference type="SMART" id="SM00225">
    <property type="entry name" value="BTB"/>
    <property type="match status" value="1"/>
</dbReference>
<dbReference type="Pfam" id="PF00651">
    <property type="entry name" value="BTB"/>
    <property type="match status" value="1"/>
</dbReference>
<dbReference type="AlphaFoldDB" id="A0A067P7A4"/>
<dbReference type="InParanoid" id="A0A067P7A4"/>
<accession>A0A067P7A4</accession>
<dbReference type="HOGENOM" id="CLU_033082_3_1_1"/>